<dbReference type="EMBL" id="AEUD01000022">
    <property type="protein sequence ID" value="EGD53499.1"/>
    <property type="molecule type" value="Genomic_DNA"/>
</dbReference>
<dbReference type="InterPro" id="IPR036388">
    <property type="entry name" value="WH-like_DNA-bd_sf"/>
</dbReference>
<feature type="domain" description="HTH marR-type" evidence="1">
    <location>
        <begin position="30"/>
        <end position="165"/>
    </location>
</feature>
<dbReference type="InterPro" id="IPR000835">
    <property type="entry name" value="HTH_MarR-typ"/>
</dbReference>
<name>F1YPA4_9ACTN</name>
<dbReference type="eggNOG" id="COG1846">
    <property type="taxonomic scope" value="Bacteria"/>
</dbReference>
<organism evidence="2 3">
    <name type="scientific">Gordonia neofelifaecis NRRL B-59395</name>
    <dbReference type="NCBI Taxonomy" id="644548"/>
    <lineage>
        <taxon>Bacteria</taxon>
        <taxon>Bacillati</taxon>
        <taxon>Actinomycetota</taxon>
        <taxon>Actinomycetes</taxon>
        <taxon>Mycobacteriales</taxon>
        <taxon>Gordoniaceae</taxon>
        <taxon>Gordonia</taxon>
    </lineage>
</organism>
<dbReference type="PANTHER" id="PTHR33164">
    <property type="entry name" value="TRANSCRIPTIONAL REGULATOR, MARR FAMILY"/>
    <property type="match status" value="1"/>
</dbReference>
<evidence type="ECO:0000313" key="2">
    <source>
        <dbReference type="EMBL" id="EGD53499.1"/>
    </source>
</evidence>
<dbReference type="SMART" id="SM00347">
    <property type="entry name" value="HTH_MARR"/>
    <property type="match status" value="1"/>
</dbReference>
<evidence type="ECO:0000313" key="3">
    <source>
        <dbReference type="Proteomes" id="UP000035065"/>
    </source>
</evidence>
<proteinExistence type="predicted"/>
<dbReference type="AlphaFoldDB" id="F1YPA4"/>
<dbReference type="GO" id="GO:0003700">
    <property type="term" value="F:DNA-binding transcription factor activity"/>
    <property type="evidence" value="ECO:0007669"/>
    <property type="project" value="InterPro"/>
</dbReference>
<dbReference type="Pfam" id="PF12802">
    <property type="entry name" value="MarR_2"/>
    <property type="match status" value="1"/>
</dbReference>
<dbReference type="InterPro" id="IPR039422">
    <property type="entry name" value="MarR/SlyA-like"/>
</dbReference>
<keyword evidence="3" id="KW-1185">Reference proteome</keyword>
<dbReference type="PANTHER" id="PTHR33164:SF99">
    <property type="entry name" value="MARR FAMILY REGULATORY PROTEIN"/>
    <property type="match status" value="1"/>
</dbReference>
<sequence>MMVEGAILPGPDMGGVAGQGSDAPAMSAEQRELWQQFVGGGWVLYRALFREIDQSAPLSSADWRLLEVLASAPQLRISDLADATQIGLSTVSRQVSRFLERGYAVRVESVDVDARQKWVQITDKGTEMVRPILEARDRAVRRLVIDRLTPDQFEQLCTIFGLLGERIVEHED</sequence>
<dbReference type="Gene3D" id="1.10.10.10">
    <property type="entry name" value="Winged helix-like DNA-binding domain superfamily/Winged helix DNA-binding domain"/>
    <property type="match status" value="1"/>
</dbReference>
<dbReference type="Proteomes" id="UP000035065">
    <property type="component" value="Unassembled WGS sequence"/>
</dbReference>
<dbReference type="SUPFAM" id="SSF46785">
    <property type="entry name" value="Winged helix' DNA-binding domain"/>
    <property type="match status" value="1"/>
</dbReference>
<protein>
    <submittedName>
        <fullName evidence="2">Regulatory protein MarR</fullName>
    </submittedName>
</protein>
<comment type="caution">
    <text evidence="2">The sequence shown here is derived from an EMBL/GenBank/DDBJ whole genome shotgun (WGS) entry which is preliminary data.</text>
</comment>
<dbReference type="GO" id="GO:0006950">
    <property type="term" value="P:response to stress"/>
    <property type="evidence" value="ECO:0007669"/>
    <property type="project" value="TreeGrafter"/>
</dbReference>
<reference evidence="2 3" key="1">
    <citation type="journal article" date="2011" name="J. Bacteriol.">
        <title>Draft Genome Sequence of Gordonia neofelifaecis NRRL B-59395, a Cholesterol-Degrading Actinomycete.</title>
        <authorList>
            <person name="Ge F."/>
            <person name="Li W."/>
            <person name="Chen G."/>
            <person name="Liu Y."/>
            <person name="Zhang G."/>
            <person name="Yong B."/>
            <person name="Wang Q."/>
            <person name="Wang N."/>
            <person name="Huang Z."/>
            <person name="Li W."/>
            <person name="Wang J."/>
            <person name="Wu C."/>
            <person name="Xie Q."/>
            <person name="Liu G."/>
        </authorList>
    </citation>
    <scope>NUCLEOTIDE SEQUENCE [LARGE SCALE GENOMIC DNA]</scope>
    <source>
        <strain evidence="2 3">NRRL B-59395</strain>
    </source>
</reference>
<dbReference type="OrthoDB" id="4379642at2"/>
<dbReference type="PROSITE" id="PS50995">
    <property type="entry name" value="HTH_MARR_2"/>
    <property type="match status" value="1"/>
</dbReference>
<evidence type="ECO:0000259" key="1">
    <source>
        <dbReference type="PROSITE" id="PS50995"/>
    </source>
</evidence>
<dbReference type="RefSeq" id="WP_009680946.1">
    <property type="nucleotide sequence ID" value="NZ_AEUD01000022.1"/>
</dbReference>
<gene>
    <name evidence="2" type="ORF">SCNU_18767</name>
</gene>
<dbReference type="InterPro" id="IPR036390">
    <property type="entry name" value="WH_DNA-bd_sf"/>
</dbReference>
<accession>F1YPA4</accession>
<dbReference type="STRING" id="644548.SCNU_18767"/>